<gene>
    <name evidence="1" type="ORF">CA834_03990</name>
</gene>
<organism evidence="1 2">
    <name type="scientific">Winogradskyella aurantia</name>
    <dbReference type="NCBI Taxonomy" id="1915063"/>
    <lineage>
        <taxon>Bacteria</taxon>
        <taxon>Pseudomonadati</taxon>
        <taxon>Bacteroidota</taxon>
        <taxon>Flavobacteriia</taxon>
        <taxon>Flavobacteriales</taxon>
        <taxon>Flavobacteriaceae</taxon>
        <taxon>Winogradskyella</taxon>
    </lineage>
</organism>
<dbReference type="PANTHER" id="PTHR31299:SF0">
    <property type="entry name" value="ESTERASE, PUTATIVE (AFU_ORTHOLOGUE AFUA_1G05850)-RELATED"/>
    <property type="match status" value="1"/>
</dbReference>
<dbReference type="Proteomes" id="UP000216840">
    <property type="component" value="Unassembled WGS sequence"/>
</dbReference>
<dbReference type="Gene3D" id="3.40.1660.10">
    <property type="entry name" value="EreA-like (biosynthetic domain)"/>
    <property type="match status" value="1"/>
</dbReference>
<dbReference type="Gene3D" id="1.20.1440.30">
    <property type="entry name" value="Biosynthetic Protein domain"/>
    <property type="match status" value="1"/>
</dbReference>
<dbReference type="Pfam" id="PF01135">
    <property type="entry name" value="PCMT"/>
    <property type="match status" value="1"/>
</dbReference>
<evidence type="ECO:0008006" key="3">
    <source>
        <dbReference type="Google" id="ProtNLM"/>
    </source>
</evidence>
<dbReference type="Gene3D" id="3.30.1870.10">
    <property type="entry name" value="EreA-like, domain 2"/>
    <property type="match status" value="1"/>
</dbReference>
<dbReference type="SUPFAM" id="SSF159501">
    <property type="entry name" value="EreA/ChaN-like"/>
    <property type="match status" value="1"/>
</dbReference>
<dbReference type="InterPro" id="IPR007815">
    <property type="entry name" value="Emycin_Estase"/>
</dbReference>
<evidence type="ECO:0000313" key="1">
    <source>
        <dbReference type="EMBL" id="OZV69790.1"/>
    </source>
</evidence>
<protein>
    <recommendedName>
        <fullName evidence="3">Protein-L-isoaspartate O-methyltransferase</fullName>
    </recommendedName>
</protein>
<dbReference type="InterPro" id="IPR029063">
    <property type="entry name" value="SAM-dependent_MTases_sf"/>
</dbReference>
<proteinExistence type="predicted"/>
<accession>A0A265UWV5</accession>
<dbReference type="CDD" id="cd14728">
    <property type="entry name" value="Ere-like"/>
    <property type="match status" value="1"/>
</dbReference>
<dbReference type="RefSeq" id="WP_094967382.1">
    <property type="nucleotide sequence ID" value="NZ_NGJN01000002.1"/>
</dbReference>
<dbReference type="InterPro" id="IPR052036">
    <property type="entry name" value="Hydrolase/PRTase-associated"/>
</dbReference>
<comment type="caution">
    <text evidence="1">The sequence shown here is derived from an EMBL/GenBank/DDBJ whole genome shotgun (WGS) entry which is preliminary data.</text>
</comment>
<dbReference type="AlphaFoldDB" id="A0A265UWV5"/>
<name>A0A265UWV5_9FLAO</name>
<dbReference type="EMBL" id="NGJN01000002">
    <property type="protein sequence ID" value="OZV69790.1"/>
    <property type="molecule type" value="Genomic_DNA"/>
</dbReference>
<dbReference type="GO" id="GO:0046677">
    <property type="term" value="P:response to antibiotic"/>
    <property type="evidence" value="ECO:0007669"/>
    <property type="project" value="InterPro"/>
</dbReference>
<dbReference type="PANTHER" id="PTHR31299">
    <property type="entry name" value="ESTERASE, PUTATIVE (AFU_ORTHOLOGUE AFUA_1G05850)-RELATED"/>
    <property type="match status" value="1"/>
</dbReference>
<dbReference type="Pfam" id="PF05139">
    <property type="entry name" value="Erythro_esteras"/>
    <property type="match status" value="1"/>
</dbReference>
<dbReference type="OrthoDB" id="9810066at2"/>
<keyword evidence="2" id="KW-1185">Reference proteome</keyword>
<dbReference type="Gene3D" id="3.40.50.150">
    <property type="entry name" value="Vaccinia Virus protein VP39"/>
    <property type="match status" value="1"/>
</dbReference>
<evidence type="ECO:0000313" key="2">
    <source>
        <dbReference type="Proteomes" id="UP000216840"/>
    </source>
</evidence>
<sequence>MKDIGIIEQLKDRGISNKLLLEAFQNIPKAFFLSETLPPYFYENVALKKSTERAEPRVLVLARMLEELEVKEEESILIIGVDSVYILAALSKIYQNVYAVETTQTYANWALDVLKAIDVTNVHIKTGKLEEGWKAKGPFNAILSASEFEDIPDALKKQLKIGAKLLAPVGPDWAHVMLEIVERVSETEFITKALRDNYFIPKPTLIPDIGTETFPENDIIDEIGMSSIPFKTIKKFPIDGLLNRIGDARVVLLGEASHGTSEFYAARQEITKALIERKGFNFICAEADWSDAEQINNYVRHDYKSQDWMPFARFPEWMWKNKDVLHFVEWLKKYNSKHDNSIGFYGLDLYGLENSIDLVIKYLEEVNPDLATLAKLRYSCIMPFMSSPALYGKLVTTDKLKSCEAEILKMLFDLLKNKNKLDHSKAYFYAYQNASVVVDAERYYKAMYYGSAESWNLRDFHMFYTLKSLLSYFGEDSKAIVWAHNSHIGNALATEMYARGEINIGHLCKEHFGDKSYHIGFGTHTGTVAASNNWGEPMEVMTVKESLENSYENLCHRTNVSNFTLPLRENHSEKKLREFLSTPRLERAIGVVYRPETERMSHYFKTVLPSQFDEYIWFNKTKAVTPIATQTATAKLLDLHPFGLLDT</sequence>
<dbReference type="SUPFAM" id="SSF53335">
    <property type="entry name" value="S-adenosyl-L-methionine-dependent methyltransferases"/>
    <property type="match status" value="1"/>
</dbReference>
<reference evidence="1 2" key="1">
    <citation type="submission" date="2017-05" db="EMBL/GenBank/DDBJ databases">
        <title>The draft genome sequence of Idiomarina salinarum WNB302.</title>
        <authorList>
            <person name="Sun Y."/>
            <person name="Chen B."/>
            <person name="Du Z."/>
        </authorList>
    </citation>
    <scope>NUCLEOTIDE SEQUENCE [LARGE SCALE GENOMIC DNA]</scope>
    <source>
        <strain evidence="1 2">WNB302</strain>
    </source>
</reference>